<feature type="repeat" description="RCC1" evidence="2">
    <location>
        <begin position="199"/>
        <end position="251"/>
    </location>
</feature>
<evidence type="ECO:0000256" key="2">
    <source>
        <dbReference type="PROSITE-ProRule" id="PRU00235"/>
    </source>
</evidence>
<keyword evidence="4" id="KW-1185">Reference proteome</keyword>
<dbReference type="AlphaFoldDB" id="A0AAD6Y3I1"/>
<reference evidence="3" key="1">
    <citation type="submission" date="2023-03" db="EMBL/GenBank/DDBJ databases">
        <title>Massive genome expansion in bonnet fungi (Mycena s.s.) driven by repeated elements and novel gene families across ecological guilds.</title>
        <authorList>
            <consortium name="Lawrence Berkeley National Laboratory"/>
            <person name="Harder C.B."/>
            <person name="Miyauchi S."/>
            <person name="Viragh M."/>
            <person name="Kuo A."/>
            <person name="Thoen E."/>
            <person name="Andreopoulos B."/>
            <person name="Lu D."/>
            <person name="Skrede I."/>
            <person name="Drula E."/>
            <person name="Henrissat B."/>
            <person name="Morin E."/>
            <person name="Kohler A."/>
            <person name="Barry K."/>
            <person name="LaButti K."/>
            <person name="Morin E."/>
            <person name="Salamov A."/>
            <person name="Lipzen A."/>
            <person name="Mereny Z."/>
            <person name="Hegedus B."/>
            <person name="Baldrian P."/>
            <person name="Stursova M."/>
            <person name="Weitz H."/>
            <person name="Taylor A."/>
            <person name="Grigoriev I.V."/>
            <person name="Nagy L.G."/>
            <person name="Martin F."/>
            <person name="Kauserud H."/>
        </authorList>
    </citation>
    <scope>NUCLEOTIDE SEQUENCE</scope>
    <source>
        <strain evidence="3">9144</strain>
    </source>
</reference>
<sequence>MLLSAGSNAHGQLSNTSVDDSHLFSPCSFLGGQPGALPAGRKLLHLTFGANHTLALLEVTADRKTELWGCGDGKSGQLGLSYNAGATMNTTVFRPLQFSFEQNDLAGYLPRLVEASWETTYVVLSCEDKPDVLISMGANDFGDLGIGAKRAGKLPAKDFHVVGFDHLLDASVDKASLVMESLASGQHHVIVKLKTASRDLVVGWGTSRHGQLGDVEKPFLSAPAIISTHKPDDPLLFAALGHQHTVFLHSSGTVSSFGSNRKDQLEGIGAVADVQVVDCTWNGTYIRTGDGPIWELLSAGHNAHGQLGRGGDHDLGRLLQFVCGSEHVLASFLVPGPDATTEVWGWGWNEHGNLGLGTTTDVHIPVKLWPLESSQASHRHIRIWAGSGTSWIFAE</sequence>
<feature type="repeat" description="RCC1" evidence="2">
    <location>
        <begin position="341"/>
        <end position="395"/>
    </location>
</feature>
<dbReference type="PROSITE" id="PS50012">
    <property type="entry name" value="RCC1_3"/>
    <property type="match status" value="2"/>
</dbReference>
<evidence type="ECO:0000313" key="4">
    <source>
        <dbReference type="Proteomes" id="UP001219525"/>
    </source>
</evidence>
<dbReference type="InterPro" id="IPR009091">
    <property type="entry name" value="RCC1/BLIP-II"/>
</dbReference>
<gene>
    <name evidence="3" type="ORF">GGX14DRAFT_678425</name>
</gene>
<dbReference type="Pfam" id="PF00415">
    <property type="entry name" value="RCC1"/>
    <property type="match status" value="1"/>
</dbReference>
<dbReference type="Gene3D" id="2.130.10.30">
    <property type="entry name" value="Regulator of chromosome condensation 1/beta-lactamase-inhibitor protein II"/>
    <property type="match status" value="2"/>
</dbReference>
<dbReference type="Proteomes" id="UP001219525">
    <property type="component" value="Unassembled WGS sequence"/>
</dbReference>
<accession>A0AAD6Y3I1</accession>
<dbReference type="InterPro" id="IPR051210">
    <property type="entry name" value="Ub_ligase/GEF_domain"/>
</dbReference>
<dbReference type="PANTHER" id="PTHR22870:SF408">
    <property type="entry name" value="OS09G0560450 PROTEIN"/>
    <property type="match status" value="1"/>
</dbReference>
<dbReference type="SUPFAM" id="SSF50985">
    <property type="entry name" value="RCC1/BLIP-II"/>
    <property type="match status" value="1"/>
</dbReference>
<proteinExistence type="predicted"/>
<evidence type="ECO:0000256" key="1">
    <source>
        <dbReference type="ARBA" id="ARBA00022737"/>
    </source>
</evidence>
<evidence type="ECO:0000313" key="3">
    <source>
        <dbReference type="EMBL" id="KAJ7194757.1"/>
    </source>
</evidence>
<dbReference type="PANTHER" id="PTHR22870">
    <property type="entry name" value="REGULATOR OF CHROMOSOME CONDENSATION"/>
    <property type="match status" value="1"/>
</dbReference>
<protein>
    <submittedName>
        <fullName evidence="3">Regulator of chromosome condensation 1/beta-lactamase-inhibitor protein II</fullName>
    </submittedName>
</protein>
<keyword evidence="1" id="KW-0677">Repeat</keyword>
<dbReference type="EMBL" id="JARJCW010000096">
    <property type="protein sequence ID" value="KAJ7194757.1"/>
    <property type="molecule type" value="Genomic_DNA"/>
</dbReference>
<dbReference type="InterPro" id="IPR000408">
    <property type="entry name" value="Reg_chr_condens"/>
</dbReference>
<name>A0AAD6Y3I1_9AGAR</name>
<organism evidence="3 4">
    <name type="scientific">Mycena pura</name>
    <dbReference type="NCBI Taxonomy" id="153505"/>
    <lineage>
        <taxon>Eukaryota</taxon>
        <taxon>Fungi</taxon>
        <taxon>Dikarya</taxon>
        <taxon>Basidiomycota</taxon>
        <taxon>Agaricomycotina</taxon>
        <taxon>Agaricomycetes</taxon>
        <taxon>Agaricomycetidae</taxon>
        <taxon>Agaricales</taxon>
        <taxon>Marasmiineae</taxon>
        <taxon>Mycenaceae</taxon>
        <taxon>Mycena</taxon>
    </lineage>
</organism>
<comment type="caution">
    <text evidence="3">The sequence shown here is derived from an EMBL/GenBank/DDBJ whole genome shotgun (WGS) entry which is preliminary data.</text>
</comment>